<evidence type="ECO:0008006" key="7">
    <source>
        <dbReference type="Google" id="ProtNLM"/>
    </source>
</evidence>
<feature type="region of interest" description="Disordered" evidence="3">
    <location>
        <begin position="512"/>
        <end position="546"/>
    </location>
</feature>
<feature type="transmembrane region" description="Helical" evidence="4">
    <location>
        <begin position="144"/>
        <end position="165"/>
    </location>
</feature>
<evidence type="ECO:0000313" key="6">
    <source>
        <dbReference type="Proteomes" id="UP000269221"/>
    </source>
</evidence>
<dbReference type="STRING" id="333673.A0A3M0JPT2"/>
<organism evidence="5 6">
    <name type="scientific">Hirundo rustica rustica</name>
    <dbReference type="NCBI Taxonomy" id="333673"/>
    <lineage>
        <taxon>Eukaryota</taxon>
        <taxon>Metazoa</taxon>
        <taxon>Chordata</taxon>
        <taxon>Craniata</taxon>
        <taxon>Vertebrata</taxon>
        <taxon>Euteleostomi</taxon>
        <taxon>Archelosauria</taxon>
        <taxon>Archosauria</taxon>
        <taxon>Dinosauria</taxon>
        <taxon>Saurischia</taxon>
        <taxon>Theropoda</taxon>
        <taxon>Coelurosauria</taxon>
        <taxon>Aves</taxon>
        <taxon>Neognathae</taxon>
        <taxon>Neoaves</taxon>
        <taxon>Telluraves</taxon>
        <taxon>Australaves</taxon>
        <taxon>Passeriformes</taxon>
        <taxon>Sylvioidea</taxon>
        <taxon>Hirundinidae</taxon>
        <taxon>Hirundo</taxon>
    </lineage>
</organism>
<feature type="transmembrane region" description="Helical" evidence="4">
    <location>
        <begin position="119"/>
        <end position="137"/>
    </location>
</feature>
<dbReference type="PANTHER" id="PTHR11388">
    <property type="entry name" value="ORGANIC ANION TRANSPORTER"/>
    <property type="match status" value="1"/>
</dbReference>
<comment type="caution">
    <text evidence="5">The sequence shown here is derived from an EMBL/GenBank/DDBJ whole genome shotgun (WGS) entry which is preliminary data.</text>
</comment>
<feature type="transmembrane region" description="Helical" evidence="4">
    <location>
        <begin position="478"/>
        <end position="501"/>
    </location>
</feature>
<dbReference type="InterPro" id="IPR004156">
    <property type="entry name" value="OATP"/>
</dbReference>
<proteinExistence type="predicted"/>
<dbReference type="GO" id="GO:0015347">
    <property type="term" value="F:sodium-independent organic anion transmembrane transporter activity"/>
    <property type="evidence" value="ECO:0007669"/>
    <property type="project" value="TreeGrafter"/>
</dbReference>
<evidence type="ECO:0000256" key="4">
    <source>
        <dbReference type="SAM" id="Phobius"/>
    </source>
</evidence>
<feature type="transmembrane region" description="Helical" evidence="4">
    <location>
        <begin position="380"/>
        <end position="399"/>
    </location>
</feature>
<name>A0A3M0JPT2_HIRRU</name>
<dbReference type="SUPFAM" id="SSF103473">
    <property type="entry name" value="MFS general substrate transporter"/>
    <property type="match status" value="2"/>
</dbReference>
<feature type="transmembrane region" description="Helical" evidence="4">
    <location>
        <begin position="347"/>
        <end position="368"/>
    </location>
</feature>
<protein>
    <recommendedName>
        <fullName evidence="7">Major facilitator superfamily (MFS) profile domain-containing protein</fullName>
    </recommendedName>
</protein>
<dbReference type="InterPro" id="IPR036259">
    <property type="entry name" value="MFS_trans_sf"/>
</dbReference>
<keyword evidence="4" id="KW-0812">Transmembrane</keyword>
<sequence length="546" mass="59725">MGECLDSGLQYGGPSLLSQIFVLPELEILNHSQETAEKQTPFLFEVSINSSWFKKSALIVNASTDSLDSSSRKTEKFSSAVLKASYFSKAFSGTIMKSSITQIERRFDLTSSTAGFVDGSFEMGNLLVIAFVSYFGAKLHRPKVIAVGCFTMALGSFLSAMPHFFMGYYKYETASHTAASANLTSSINPCSLHQDVNGTVLEVSQSACLHTVAMMGPMFGFLLGSLCAKLYVDVGFVDPGMASNQKRVSLDVRKKFFPMRMVGHGNQLSREAVDAPSLEVFKAGLDWSPTILVNWKSSLPIGHLPIQSKPIYDSITPFRFSGFIGFVTYKPKYMEQQYGQSTSKSNFLIGMTSLPPVGVGIFLGGLIMKKYKMGIIAATKFSFIMSFLSYAISFLHFFVGCDNNVVAGMTVSYEGCVQPELKALAVGLFTLTMRMLAGIPAPVYFGAAIDKTCLKWGSTSCGKRGACRFYDSNANRYVFLGLGAILRGPSYLVGIIFYILIKKHFQNKNSRPLENGKEDAGVNKEDNCKIKERLPGSSDAENESSI</sequence>
<dbReference type="GO" id="GO:0016323">
    <property type="term" value="C:basolateral plasma membrane"/>
    <property type="evidence" value="ECO:0007669"/>
    <property type="project" value="TreeGrafter"/>
</dbReference>
<keyword evidence="6" id="KW-1185">Reference proteome</keyword>
<keyword evidence="4" id="KW-1133">Transmembrane helix</keyword>
<dbReference type="OrthoDB" id="5062115at2759"/>
<gene>
    <name evidence="5" type="ORF">DUI87_19935</name>
</gene>
<keyword evidence="2" id="KW-1015">Disulfide bond</keyword>
<dbReference type="Gene3D" id="1.20.1250.20">
    <property type="entry name" value="MFS general substrate transporter like domains"/>
    <property type="match status" value="1"/>
</dbReference>
<evidence type="ECO:0000256" key="2">
    <source>
        <dbReference type="ARBA" id="ARBA00023157"/>
    </source>
</evidence>
<dbReference type="GO" id="GO:0043252">
    <property type="term" value="P:sodium-independent organic anion transport"/>
    <property type="evidence" value="ECO:0007669"/>
    <property type="project" value="TreeGrafter"/>
</dbReference>
<dbReference type="AlphaFoldDB" id="A0A3M0JPT2"/>
<dbReference type="PANTHER" id="PTHR11388:SF89">
    <property type="entry name" value="SOLUTE CARRIER ORGANIC ANION TRANSPORTER FAMILY MEMBER 1B3"/>
    <property type="match status" value="1"/>
</dbReference>
<reference evidence="5 6" key="1">
    <citation type="submission" date="2018-07" db="EMBL/GenBank/DDBJ databases">
        <title>A high quality draft genome assembly of the barn swallow (H. rustica rustica).</title>
        <authorList>
            <person name="Formenti G."/>
            <person name="Chiara M."/>
            <person name="Poveda L."/>
            <person name="Francoijs K.-J."/>
            <person name="Bonisoli-Alquati A."/>
            <person name="Canova L."/>
            <person name="Gianfranceschi L."/>
            <person name="Horner D.S."/>
            <person name="Saino N."/>
        </authorList>
    </citation>
    <scope>NUCLEOTIDE SEQUENCE [LARGE SCALE GENOMIC DNA]</scope>
    <source>
        <strain evidence="5">Chelidonia</strain>
        <tissue evidence="5">Blood</tissue>
    </source>
</reference>
<dbReference type="GO" id="GO:0015125">
    <property type="term" value="F:bile acid transmembrane transporter activity"/>
    <property type="evidence" value="ECO:0007669"/>
    <property type="project" value="TreeGrafter"/>
</dbReference>
<dbReference type="Proteomes" id="UP000269221">
    <property type="component" value="Unassembled WGS sequence"/>
</dbReference>
<dbReference type="Pfam" id="PF03137">
    <property type="entry name" value="OATP"/>
    <property type="match status" value="4"/>
</dbReference>
<evidence type="ECO:0000313" key="5">
    <source>
        <dbReference type="EMBL" id="RMC02745.1"/>
    </source>
</evidence>
<accession>A0A3M0JPT2</accession>
<keyword evidence="4" id="KW-0472">Membrane</keyword>
<dbReference type="EMBL" id="QRBI01000131">
    <property type="protein sequence ID" value="RMC02745.1"/>
    <property type="molecule type" value="Genomic_DNA"/>
</dbReference>
<comment type="subcellular location">
    <subcellularLocation>
        <location evidence="1">Membrane</location>
        <topology evidence="1">Multi-pass membrane protein</topology>
    </subcellularLocation>
</comment>
<feature type="compositionally biased region" description="Basic and acidic residues" evidence="3">
    <location>
        <begin position="514"/>
        <end position="534"/>
    </location>
</feature>
<evidence type="ECO:0000256" key="3">
    <source>
        <dbReference type="SAM" id="MobiDB-lite"/>
    </source>
</evidence>
<evidence type="ECO:0000256" key="1">
    <source>
        <dbReference type="ARBA" id="ARBA00004141"/>
    </source>
</evidence>